<dbReference type="RefSeq" id="WP_211973254.1">
    <property type="nucleotide sequence ID" value="NZ_CBFHAM010000003.1"/>
</dbReference>
<keyword evidence="2" id="KW-1185">Reference proteome</keyword>
<reference evidence="1 2" key="1">
    <citation type="submission" date="2021-04" db="EMBL/GenBank/DDBJ databases">
        <title>Chitinophaga sp. nov., isolated from the rhizosphere soil.</title>
        <authorList>
            <person name="He S."/>
        </authorList>
    </citation>
    <scope>NUCLEOTIDE SEQUENCE [LARGE SCALE GENOMIC DNA]</scope>
    <source>
        <strain evidence="1 2">2R12</strain>
    </source>
</reference>
<proteinExistence type="predicted"/>
<gene>
    <name evidence="1" type="ORF">KE626_12570</name>
</gene>
<dbReference type="EMBL" id="JAGTXB010000005">
    <property type="protein sequence ID" value="MBS0028143.1"/>
    <property type="molecule type" value="Genomic_DNA"/>
</dbReference>
<protein>
    <submittedName>
        <fullName evidence="1">Uncharacterized protein</fullName>
    </submittedName>
</protein>
<name>A0ABS5IYV4_9BACT</name>
<sequence>MSKKLKLPFMRLHKEVYEILSAEDLKSIIGGLGGWVTPQDFVTNVNEMISSGMLNYTGSGPYDSGYVSLGGSGGSGSGATFSGFNYGSANGTGANFFNFYNASGTALSFSIGSAVGSNPAPGVVSWGSGTVSFNNLGLNQGTVRYESNGKWFTIQVNGNQIKLGVGFTF</sequence>
<organism evidence="1 2">
    <name type="scientific">Chitinophaga hostae</name>
    <dbReference type="NCBI Taxonomy" id="2831022"/>
    <lineage>
        <taxon>Bacteria</taxon>
        <taxon>Pseudomonadati</taxon>
        <taxon>Bacteroidota</taxon>
        <taxon>Chitinophagia</taxon>
        <taxon>Chitinophagales</taxon>
        <taxon>Chitinophagaceae</taxon>
        <taxon>Chitinophaga</taxon>
    </lineage>
</organism>
<evidence type="ECO:0000313" key="1">
    <source>
        <dbReference type="EMBL" id="MBS0028143.1"/>
    </source>
</evidence>
<dbReference type="Proteomes" id="UP000676386">
    <property type="component" value="Unassembled WGS sequence"/>
</dbReference>
<comment type="caution">
    <text evidence="1">The sequence shown here is derived from an EMBL/GenBank/DDBJ whole genome shotgun (WGS) entry which is preliminary data.</text>
</comment>
<evidence type="ECO:0000313" key="2">
    <source>
        <dbReference type="Proteomes" id="UP000676386"/>
    </source>
</evidence>
<accession>A0ABS5IYV4</accession>